<evidence type="ECO:0000256" key="4">
    <source>
        <dbReference type="ARBA" id="ARBA00022705"/>
    </source>
</evidence>
<dbReference type="Gene3D" id="1.20.272.10">
    <property type="match status" value="1"/>
</dbReference>
<evidence type="ECO:0000256" key="1">
    <source>
        <dbReference type="ARBA" id="ARBA00006360"/>
    </source>
</evidence>
<keyword evidence="2 11" id="KW-0808">Transferase</keyword>
<dbReference type="InterPro" id="IPR027417">
    <property type="entry name" value="P-loop_NTPase"/>
</dbReference>
<evidence type="ECO:0000313" key="15">
    <source>
        <dbReference type="Proteomes" id="UP000256388"/>
    </source>
</evidence>
<dbReference type="InterPro" id="IPR012763">
    <property type="entry name" value="DNA_pol_III_sug/sutau_N"/>
</dbReference>
<evidence type="ECO:0000259" key="13">
    <source>
        <dbReference type="SMART" id="SM00382"/>
    </source>
</evidence>
<dbReference type="GO" id="GO:0006261">
    <property type="term" value="P:DNA-templated DNA replication"/>
    <property type="evidence" value="ECO:0007669"/>
    <property type="project" value="TreeGrafter"/>
</dbReference>
<evidence type="ECO:0000256" key="3">
    <source>
        <dbReference type="ARBA" id="ARBA00022695"/>
    </source>
</evidence>
<dbReference type="InterPro" id="IPR022754">
    <property type="entry name" value="DNA_pol_III_gamma-3"/>
</dbReference>
<dbReference type="EC" id="2.7.7.7" evidence="11"/>
<dbReference type="GO" id="GO:0003887">
    <property type="term" value="F:DNA-directed DNA polymerase activity"/>
    <property type="evidence" value="ECO:0007669"/>
    <property type="project" value="UniProtKB-KW"/>
</dbReference>
<reference evidence="14 15" key="1">
    <citation type="submission" date="2018-08" db="EMBL/GenBank/DDBJ databases">
        <title>Genomic Encyclopedia of Type Strains, Phase IV (KMG-IV): sequencing the most valuable type-strain genomes for metagenomic binning, comparative biology and taxonomic classification.</title>
        <authorList>
            <person name="Goeker M."/>
        </authorList>
    </citation>
    <scope>NUCLEOTIDE SEQUENCE [LARGE SCALE GENOMIC DNA]</scope>
    <source>
        <strain evidence="14 15">DSM 23923</strain>
    </source>
</reference>
<proteinExistence type="inferred from homology"/>
<dbReference type="RefSeq" id="WP_116225528.1">
    <property type="nucleotide sequence ID" value="NZ_AP018437.1"/>
</dbReference>
<keyword evidence="5" id="KW-0479">Metal-binding</keyword>
<dbReference type="Proteomes" id="UP000256388">
    <property type="component" value="Unassembled WGS sequence"/>
</dbReference>
<keyword evidence="3 11" id="KW-0548">Nucleotidyltransferase</keyword>
<dbReference type="Pfam" id="PF12169">
    <property type="entry name" value="DNA_pol3_gamma3"/>
    <property type="match status" value="1"/>
</dbReference>
<comment type="subunit">
    <text evidence="11">DNA polymerase III contains a core (composed of alpha, epsilon and theta chains) that associates with a tau subunit. This core dimerizes to form the POLIII' complex. PolIII' associates with the gamma complex (composed of gamma, delta, delta', psi and chi chains) and with the beta chain to form the complete DNA polymerase III complex.</text>
</comment>
<dbReference type="PANTHER" id="PTHR11669:SF0">
    <property type="entry name" value="PROTEIN STICHEL-LIKE 2"/>
    <property type="match status" value="1"/>
</dbReference>
<dbReference type="NCBIfam" id="NF004046">
    <property type="entry name" value="PRK05563.1"/>
    <property type="match status" value="1"/>
</dbReference>
<evidence type="ECO:0000256" key="6">
    <source>
        <dbReference type="ARBA" id="ARBA00022741"/>
    </source>
</evidence>
<gene>
    <name evidence="11" type="primary">dnaX</name>
    <name evidence="14" type="ORF">DFR64_2251</name>
</gene>
<keyword evidence="7" id="KW-0862">Zinc</keyword>
<comment type="caution">
    <text evidence="14">The sequence shown here is derived from an EMBL/GenBank/DDBJ whole genome shotgun (WGS) entry which is preliminary data.</text>
</comment>
<keyword evidence="15" id="KW-1185">Reference proteome</keyword>
<keyword evidence="8 11" id="KW-0067">ATP-binding</keyword>
<accession>A0A347ZVM3</accession>
<dbReference type="SUPFAM" id="SSF52540">
    <property type="entry name" value="P-loop containing nucleoside triphosphate hydrolases"/>
    <property type="match status" value="1"/>
</dbReference>
<comment type="catalytic activity">
    <reaction evidence="10 11">
        <text>DNA(n) + a 2'-deoxyribonucleoside 5'-triphosphate = DNA(n+1) + diphosphate</text>
        <dbReference type="Rhea" id="RHEA:22508"/>
        <dbReference type="Rhea" id="RHEA-COMP:17339"/>
        <dbReference type="Rhea" id="RHEA-COMP:17340"/>
        <dbReference type="ChEBI" id="CHEBI:33019"/>
        <dbReference type="ChEBI" id="CHEBI:61560"/>
        <dbReference type="ChEBI" id="CHEBI:173112"/>
        <dbReference type="EC" id="2.7.7.7"/>
    </reaction>
</comment>
<feature type="compositionally biased region" description="Low complexity" evidence="12">
    <location>
        <begin position="419"/>
        <end position="446"/>
    </location>
</feature>
<evidence type="ECO:0000256" key="10">
    <source>
        <dbReference type="ARBA" id="ARBA00049244"/>
    </source>
</evidence>
<dbReference type="GO" id="GO:0005524">
    <property type="term" value="F:ATP binding"/>
    <property type="evidence" value="ECO:0007669"/>
    <property type="project" value="UniProtKB-KW"/>
</dbReference>
<feature type="region of interest" description="Disordered" evidence="12">
    <location>
        <begin position="362"/>
        <end position="450"/>
    </location>
</feature>
<evidence type="ECO:0000256" key="5">
    <source>
        <dbReference type="ARBA" id="ARBA00022723"/>
    </source>
</evidence>
<comment type="function">
    <text evidence="11">DNA polymerase III is a complex, multichain enzyme responsible for most of the replicative synthesis in bacteria. This DNA polymerase also exhibits 3' to 5' exonuclease activity.</text>
</comment>
<dbReference type="SUPFAM" id="SSF48019">
    <property type="entry name" value="post-AAA+ oligomerization domain-like"/>
    <property type="match status" value="1"/>
</dbReference>
<dbReference type="AlphaFoldDB" id="A0A347ZVM3"/>
<dbReference type="InterPro" id="IPR001270">
    <property type="entry name" value="ClpA/B"/>
</dbReference>
<evidence type="ECO:0000256" key="12">
    <source>
        <dbReference type="SAM" id="MobiDB-lite"/>
    </source>
</evidence>
<organism evidence="14 15">
    <name type="scientific">Pelolinea submarina</name>
    <dbReference type="NCBI Taxonomy" id="913107"/>
    <lineage>
        <taxon>Bacteria</taxon>
        <taxon>Bacillati</taxon>
        <taxon>Chloroflexota</taxon>
        <taxon>Anaerolineae</taxon>
        <taxon>Anaerolineales</taxon>
        <taxon>Anaerolineaceae</taxon>
        <taxon>Pelolinea</taxon>
    </lineage>
</organism>
<dbReference type="EMBL" id="QUMS01000003">
    <property type="protein sequence ID" value="REG07049.1"/>
    <property type="molecule type" value="Genomic_DNA"/>
</dbReference>
<dbReference type="InterPro" id="IPR003593">
    <property type="entry name" value="AAA+_ATPase"/>
</dbReference>
<feature type="compositionally biased region" description="Basic and acidic residues" evidence="12">
    <location>
        <begin position="392"/>
        <end position="414"/>
    </location>
</feature>
<dbReference type="Gene3D" id="3.40.50.300">
    <property type="entry name" value="P-loop containing nucleotide triphosphate hydrolases"/>
    <property type="match status" value="1"/>
</dbReference>
<evidence type="ECO:0000256" key="7">
    <source>
        <dbReference type="ARBA" id="ARBA00022833"/>
    </source>
</evidence>
<feature type="domain" description="AAA+ ATPase" evidence="13">
    <location>
        <begin position="36"/>
        <end position="179"/>
    </location>
</feature>
<keyword evidence="6 11" id="KW-0547">Nucleotide-binding</keyword>
<dbReference type="SMART" id="SM00382">
    <property type="entry name" value="AAA"/>
    <property type="match status" value="1"/>
</dbReference>
<name>A0A347ZVM3_9CHLR</name>
<keyword evidence="9 11" id="KW-0239">DNA-directed DNA polymerase</keyword>
<dbReference type="InterPro" id="IPR050238">
    <property type="entry name" value="DNA_Rep/Repair_Clamp_Loader"/>
</dbReference>
<keyword evidence="4 11" id="KW-0235">DNA replication</keyword>
<protein>
    <recommendedName>
        <fullName evidence="11">DNA polymerase III subunit gamma/tau</fullName>
        <ecNumber evidence="11">2.7.7.7</ecNumber>
    </recommendedName>
</protein>
<dbReference type="PANTHER" id="PTHR11669">
    <property type="entry name" value="REPLICATION FACTOR C / DNA POLYMERASE III GAMMA-TAU SUBUNIT"/>
    <property type="match status" value="1"/>
</dbReference>
<evidence type="ECO:0000256" key="8">
    <source>
        <dbReference type="ARBA" id="ARBA00022840"/>
    </source>
</evidence>
<dbReference type="CDD" id="cd18137">
    <property type="entry name" value="HLD_clamp_pol_III_gamma_tau"/>
    <property type="match status" value="1"/>
</dbReference>
<dbReference type="NCBIfam" id="TIGR02397">
    <property type="entry name" value="dnaX_nterm"/>
    <property type="match status" value="1"/>
</dbReference>
<dbReference type="InterPro" id="IPR045085">
    <property type="entry name" value="HLD_clamp_pol_III_gamma_tau"/>
</dbReference>
<dbReference type="InterPro" id="IPR008921">
    <property type="entry name" value="DNA_pol3_clamp-load_cplx_C"/>
</dbReference>
<dbReference type="OrthoDB" id="9810148at2"/>
<dbReference type="Pfam" id="PF13177">
    <property type="entry name" value="DNA_pol3_delta2"/>
    <property type="match status" value="1"/>
</dbReference>
<evidence type="ECO:0000256" key="2">
    <source>
        <dbReference type="ARBA" id="ARBA00022679"/>
    </source>
</evidence>
<evidence type="ECO:0000256" key="9">
    <source>
        <dbReference type="ARBA" id="ARBA00022932"/>
    </source>
</evidence>
<dbReference type="PRINTS" id="PR00300">
    <property type="entry name" value="CLPPROTEASEA"/>
</dbReference>
<dbReference type="FunFam" id="3.40.50.300:FF:000014">
    <property type="entry name" value="DNA polymerase III subunit gamma/tau"/>
    <property type="match status" value="1"/>
</dbReference>
<dbReference type="Gene3D" id="1.10.8.60">
    <property type="match status" value="1"/>
</dbReference>
<evidence type="ECO:0000313" key="14">
    <source>
        <dbReference type="EMBL" id="REG07049.1"/>
    </source>
</evidence>
<sequence length="559" mass="61124">MSQAYYRKWRPQGWEEVVGQEHVVRTLRSSLEQGNLAHAYLFSGPRGTGKTTTARIIAKAVNCLAEEQNARPCNQCENCEAINQGRFLDLIEIDAASNTSVDDIRDLREKINFSPNKGRYKVYIIDEVHMLSNAAFNALLKTLEEPPAHAIFVLATTEVHKIPATVLSRCQRHEFRRIPLNFIQALLKDIAEKENVDVEPAALTAIARQATGSMRDAVSLLDQLASTGSRVTLELTQQVLGTAAGESVYEVVETILTQDIGQGIALINQALDNGSDPRQFARQLVDLLRALLMARMGNVEQLEVTPDEQQKLRTLAERFTLEKLLAAIQAFDHAAQQSSLGWQPGLQLELAITGLAAQSVQPSPAPVKQESSAAPLQEKKTAQPKAAPAPKKNMEPQEKISEKEPESAEAEKPGIADTPAASPAETRTEPAPAQPAQTQPARPAAEGDLERIQESWKDIRQAARKISPETGALLNSCRSVSANKGRLVLSFATDFVRSKMENGKNQENAREAVRQVTGVDIEIDCRVAGQEETEFPEGIDRDGMVGTALSLGGKITKKK</sequence>
<comment type="similarity">
    <text evidence="1 11">Belongs to the DnaX/STICHEL family.</text>
</comment>
<dbReference type="GO" id="GO:0009360">
    <property type="term" value="C:DNA polymerase III complex"/>
    <property type="evidence" value="ECO:0007669"/>
    <property type="project" value="InterPro"/>
</dbReference>
<dbReference type="GO" id="GO:0003677">
    <property type="term" value="F:DNA binding"/>
    <property type="evidence" value="ECO:0007669"/>
    <property type="project" value="InterPro"/>
</dbReference>
<dbReference type="GO" id="GO:0046872">
    <property type="term" value="F:metal ion binding"/>
    <property type="evidence" value="ECO:0007669"/>
    <property type="project" value="UniProtKB-KW"/>
</dbReference>
<dbReference type="FunFam" id="1.10.8.60:FF:000013">
    <property type="entry name" value="DNA polymerase III subunit gamma/tau"/>
    <property type="match status" value="1"/>
</dbReference>
<dbReference type="CDD" id="cd00009">
    <property type="entry name" value="AAA"/>
    <property type="match status" value="1"/>
</dbReference>
<evidence type="ECO:0000256" key="11">
    <source>
        <dbReference type="RuleBase" id="RU364063"/>
    </source>
</evidence>
<dbReference type="Pfam" id="PF22608">
    <property type="entry name" value="DNAX_ATPase_lid"/>
    <property type="match status" value="1"/>
</dbReference>